<dbReference type="EMBL" id="CP070505">
    <property type="protein sequence ID" value="QSL93234.1"/>
    <property type="molecule type" value="Genomic_DNA"/>
</dbReference>
<evidence type="ECO:0000313" key="2">
    <source>
        <dbReference type="Proteomes" id="UP000663658"/>
    </source>
</evidence>
<organism evidence="1 2">
    <name type="scientific">Ectopseudomonas toyotomiensis</name>
    <dbReference type="NCBI Taxonomy" id="554344"/>
    <lineage>
        <taxon>Bacteria</taxon>
        <taxon>Pseudomonadati</taxon>
        <taxon>Pseudomonadota</taxon>
        <taxon>Gammaproteobacteria</taxon>
        <taxon>Pseudomonadales</taxon>
        <taxon>Pseudomonadaceae</taxon>
        <taxon>Ectopseudomonas</taxon>
    </lineage>
</organism>
<sequence>MDRQSSQNTPLEIYHGVPSGWSKAEIVSLHKALGGSFEIDSGEASEPGAPSWMPDRYNWLQYRKSLHEIGNGIKKGDKACIELAIRYIKIDYFGSYSGFIKERLARLLKPQELSKQQIARLKSYFKHLVKNKRCLQEFREYKKLVNRIQLSENA</sequence>
<proteinExistence type="predicted"/>
<name>A0ABD7DXK7_9GAMM</name>
<reference evidence="1 2" key="1">
    <citation type="submission" date="2021-02" db="EMBL/GenBank/DDBJ databases">
        <title>Whole genome sequencing of Pseudomonas alcaliphila strain SM2.</title>
        <authorList>
            <person name="Alshamsi M.S."/>
            <person name="Sudalaimuthuasari N."/>
            <person name="Kundu B."/>
            <person name="AlMaskari R.S."/>
            <person name="Elmahi Y."/>
            <person name="Mundra S."/>
            <person name="Chandran S."/>
            <person name="Malik S."/>
            <person name="Hazzouri K.M."/>
            <person name="Amiri K.M.A."/>
        </authorList>
    </citation>
    <scope>NUCLEOTIDE SEQUENCE [LARGE SCALE GENOMIC DNA]</scope>
    <source>
        <strain evidence="1 2">SM2</strain>
    </source>
</reference>
<dbReference type="Proteomes" id="UP000663658">
    <property type="component" value="Chromosome"/>
</dbReference>
<dbReference type="RefSeq" id="WP_206418298.1">
    <property type="nucleotide sequence ID" value="NZ_CP070505.1"/>
</dbReference>
<evidence type="ECO:0000313" key="1">
    <source>
        <dbReference type="EMBL" id="QSL93234.1"/>
    </source>
</evidence>
<accession>A0ABD7DXK7</accession>
<gene>
    <name evidence="1" type="ORF">JWV26_02350</name>
</gene>
<protein>
    <submittedName>
        <fullName evidence="1">Uncharacterized protein</fullName>
    </submittedName>
</protein>
<dbReference type="KEGG" id="pty:JWV26_02350"/>
<dbReference type="AlphaFoldDB" id="A0ABD7DXK7"/>